<feature type="region of interest" description="Disordered" evidence="1">
    <location>
        <begin position="82"/>
        <end position="134"/>
    </location>
</feature>
<proteinExistence type="predicted"/>
<organism evidence="3 4">
    <name type="scientific">Marinomonas phaeophyticola</name>
    <dbReference type="NCBI Taxonomy" id="3004091"/>
    <lineage>
        <taxon>Bacteria</taxon>
        <taxon>Pseudomonadati</taxon>
        <taxon>Pseudomonadota</taxon>
        <taxon>Gammaproteobacteria</taxon>
        <taxon>Oceanospirillales</taxon>
        <taxon>Oceanospirillaceae</taxon>
        <taxon>Marinomonas</taxon>
    </lineage>
</organism>
<evidence type="ECO:0008006" key="5">
    <source>
        <dbReference type="Google" id="ProtNLM"/>
    </source>
</evidence>
<sequence length="326" mass="36576">MTHCFKKGTSINIYDGTQSDKEVKKPFYPSVAKWLSVLVTVSIFHVIGFYIIDNSHWLTNTSNIETPVSKRNFTLQLNYTSDDTEPTDNAVKEANKTTTIKRDSLATTSHQKNTPLDATSHKNEPSTKNTDDISSSTLVLKPENVDISTKAPIEAQEAINTQPQKIERQPLDVTNTNNTIQETFDDLAGVTEIKESVSLSDSFTIAQETMITPEPKKEEEFSTVFSPIYKSALKDAIKEQKQYLKGFIKNKGYPITKDSDGTRYVNIKGICWKMPPEGESGEWFIVPAGCNNQKDAFHFEFGITPEMLGPNSPFSRLLGLEFDQNQ</sequence>
<evidence type="ECO:0000256" key="2">
    <source>
        <dbReference type="SAM" id="Phobius"/>
    </source>
</evidence>
<reference evidence="3" key="1">
    <citation type="submission" date="2022-12" db="EMBL/GenBank/DDBJ databases">
        <title>Marinomonas 15G1-11 sp. nov, isolated from marine algae.</title>
        <authorList>
            <person name="Butt M."/>
            <person name="Choi D.G."/>
            <person name="Kim J.M."/>
            <person name="Lee J.K."/>
            <person name="Baek J.H."/>
            <person name="Jeon C.O."/>
        </authorList>
    </citation>
    <scope>NUCLEOTIDE SEQUENCE</scope>
    <source>
        <strain evidence="3">15G1-11</strain>
    </source>
</reference>
<keyword evidence="2" id="KW-0812">Transmembrane</keyword>
<dbReference type="RefSeq" id="WP_269124881.1">
    <property type="nucleotide sequence ID" value="NZ_JAPUBN010000014.1"/>
</dbReference>
<evidence type="ECO:0000313" key="3">
    <source>
        <dbReference type="EMBL" id="MCZ2721794.1"/>
    </source>
</evidence>
<feature type="compositionally biased region" description="Polar residues" evidence="1">
    <location>
        <begin position="105"/>
        <end position="117"/>
    </location>
</feature>
<dbReference type="EMBL" id="JAPUBN010000014">
    <property type="protein sequence ID" value="MCZ2721794.1"/>
    <property type="molecule type" value="Genomic_DNA"/>
</dbReference>
<dbReference type="Proteomes" id="UP001149719">
    <property type="component" value="Unassembled WGS sequence"/>
</dbReference>
<evidence type="ECO:0000256" key="1">
    <source>
        <dbReference type="SAM" id="MobiDB-lite"/>
    </source>
</evidence>
<protein>
    <recommendedName>
        <fullName evidence="5">Energy transducer TonB</fullName>
    </recommendedName>
</protein>
<keyword evidence="2" id="KW-1133">Transmembrane helix</keyword>
<feature type="compositionally biased region" description="Basic and acidic residues" evidence="1">
    <location>
        <begin position="90"/>
        <end position="104"/>
    </location>
</feature>
<name>A0ABT4JTT3_9GAMM</name>
<accession>A0ABT4JTT3</accession>
<feature type="compositionally biased region" description="Basic and acidic residues" evidence="1">
    <location>
        <begin position="119"/>
        <end position="131"/>
    </location>
</feature>
<evidence type="ECO:0000313" key="4">
    <source>
        <dbReference type="Proteomes" id="UP001149719"/>
    </source>
</evidence>
<gene>
    <name evidence="3" type="ORF">O1D97_09050</name>
</gene>
<feature type="transmembrane region" description="Helical" evidence="2">
    <location>
        <begin position="31"/>
        <end position="52"/>
    </location>
</feature>
<keyword evidence="2" id="KW-0472">Membrane</keyword>
<keyword evidence="4" id="KW-1185">Reference proteome</keyword>
<comment type="caution">
    <text evidence="3">The sequence shown here is derived from an EMBL/GenBank/DDBJ whole genome shotgun (WGS) entry which is preliminary data.</text>
</comment>